<keyword evidence="2" id="KW-1185">Reference proteome</keyword>
<protein>
    <submittedName>
        <fullName evidence="1">Uncharacterized protein</fullName>
    </submittedName>
</protein>
<proteinExistence type="predicted"/>
<dbReference type="Proteomes" id="UP001153331">
    <property type="component" value="Unassembled WGS sequence"/>
</dbReference>
<sequence length="506" mass="55786">MAPMTAEELQKHPEYEHTIWKLEPEQQGRIAVAKDRGGPINIAYEVHGHGDRKTVWIMGLGGMKYAWQRQTKDFGHTQADKYSCLVYDNRGIGDSDKPRARYSTSEMAKDVIELIDHLGWTNKRQLHVLGISMGGMIAQEVAMLIPERICTLSLISTAAGVFRTTGFIENLYNRAGLLIPKSLDAQIEGVKKNLYTPTWLDAPDTLEPVKQSFPTNGDRFAANELWKRQHPEYFAKPGFIMQLIAAGWHNKSPEQLQQIATTVGKKRIMVVHGTKDQMITFPHGVVLWRGLEKGQGKTGKENWLGVEEEVDVWEEGEVEKHFVKGQGHVLPVEMRAEFQGKTVEKSNHVIVVFTETTKYPQQSSAVTGLPPLITIYQHKTTPQTHTNTSPSASAHLRTTALPYAAERVGLGPVGTAPVGGGRPGPPADRRINTDGDPTEQAVLDAFTEVHVVEHGVRVSGFLGEDAVVGVEEEFLLVSGVWGDGLGFVDELLVEEELADVGDVAAG</sequence>
<organism evidence="1 2">
    <name type="scientific">Boeremia exigua</name>
    <dbReference type="NCBI Taxonomy" id="749465"/>
    <lineage>
        <taxon>Eukaryota</taxon>
        <taxon>Fungi</taxon>
        <taxon>Dikarya</taxon>
        <taxon>Ascomycota</taxon>
        <taxon>Pezizomycotina</taxon>
        <taxon>Dothideomycetes</taxon>
        <taxon>Pleosporomycetidae</taxon>
        <taxon>Pleosporales</taxon>
        <taxon>Pleosporineae</taxon>
        <taxon>Didymellaceae</taxon>
        <taxon>Boeremia</taxon>
    </lineage>
</organism>
<evidence type="ECO:0000313" key="1">
    <source>
        <dbReference type="EMBL" id="KAJ8113082.1"/>
    </source>
</evidence>
<gene>
    <name evidence="1" type="ORF">OPT61_g4714</name>
</gene>
<comment type="caution">
    <text evidence="1">The sequence shown here is derived from an EMBL/GenBank/DDBJ whole genome shotgun (WGS) entry which is preliminary data.</text>
</comment>
<dbReference type="EMBL" id="JAPHNI010000277">
    <property type="protein sequence ID" value="KAJ8113082.1"/>
    <property type="molecule type" value="Genomic_DNA"/>
</dbReference>
<accession>A0ACC2IDA6</accession>
<reference evidence="1" key="1">
    <citation type="submission" date="2022-11" db="EMBL/GenBank/DDBJ databases">
        <title>Genome Sequence of Boeremia exigua.</title>
        <authorList>
            <person name="Buettner E."/>
        </authorList>
    </citation>
    <scope>NUCLEOTIDE SEQUENCE</scope>
    <source>
        <strain evidence="1">CU02</strain>
    </source>
</reference>
<evidence type="ECO:0000313" key="2">
    <source>
        <dbReference type="Proteomes" id="UP001153331"/>
    </source>
</evidence>
<name>A0ACC2IDA6_9PLEO</name>